<reference evidence="5" key="1">
    <citation type="submission" date="2016-11" db="UniProtKB">
        <authorList>
            <consortium name="WormBaseParasite"/>
        </authorList>
    </citation>
    <scope>IDENTIFICATION</scope>
</reference>
<dbReference type="AlphaFoldDB" id="A0A1I7SEM0"/>
<evidence type="ECO:0000256" key="1">
    <source>
        <dbReference type="SAM" id="SignalP"/>
    </source>
</evidence>
<sequence>MRSFLTAIYLLLSANIASADWHTYGRVYSREFPDLRGQYKINVQIDSGGVWIGRCGGMLANLDGTYDVTCSPGFNVFGGKRVAVFHRLGDGKCHIKLLEGVDEKHVDIEISSSDEKTVYGCLDDKY</sequence>
<dbReference type="EMBL" id="CAJFDI010000004">
    <property type="protein sequence ID" value="CAD5224748.1"/>
    <property type="molecule type" value="Genomic_DNA"/>
</dbReference>
<evidence type="ECO:0000313" key="3">
    <source>
        <dbReference type="Proteomes" id="UP000095284"/>
    </source>
</evidence>
<dbReference type="WBParaSite" id="BXY_1147900.1">
    <property type="protein sequence ID" value="BXY_1147900.1"/>
    <property type="gene ID" value="BXY_1147900"/>
</dbReference>
<dbReference type="EMBL" id="CAJFCV020000004">
    <property type="protein sequence ID" value="CAG9113637.1"/>
    <property type="molecule type" value="Genomic_DNA"/>
</dbReference>
<evidence type="ECO:0000313" key="2">
    <source>
        <dbReference type="EMBL" id="CAD5224748.1"/>
    </source>
</evidence>
<dbReference type="Proteomes" id="UP000582659">
    <property type="component" value="Unassembled WGS sequence"/>
</dbReference>
<protein>
    <submittedName>
        <fullName evidence="2">(pine wood nematode) hypothetical protein</fullName>
    </submittedName>
</protein>
<keyword evidence="4" id="KW-1185">Reference proteome</keyword>
<dbReference type="Proteomes" id="UP000659654">
    <property type="component" value="Unassembled WGS sequence"/>
</dbReference>
<dbReference type="Proteomes" id="UP000095284">
    <property type="component" value="Unplaced"/>
</dbReference>
<keyword evidence="1" id="KW-0732">Signal</keyword>
<proteinExistence type="predicted"/>
<reference evidence="2" key="2">
    <citation type="submission" date="2020-09" db="EMBL/GenBank/DDBJ databases">
        <authorList>
            <person name="Kikuchi T."/>
        </authorList>
    </citation>
    <scope>NUCLEOTIDE SEQUENCE</scope>
    <source>
        <strain evidence="2">Ka4C1</strain>
    </source>
</reference>
<name>A0A1I7SEM0_BURXY</name>
<evidence type="ECO:0000313" key="5">
    <source>
        <dbReference type="WBParaSite" id="BXY_1147900.1"/>
    </source>
</evidence>
<organism evidence="3 5">
    <name type="scientific">Bursaphelenchus xylophilus</name>
    <name type="common">Pinewood nematode worm</name>
    <name type="synonym">Aphelenchoides xylophilus</name>
    <dbReference type="NCBI Taxonomy" id="6326"/>
    <lineage>
        <taxon>Eukaryota</taxon>
        <taxon>Metazoa</taxon>
        <taxon>Ecdysozoa</taxon>
        <taxon>Nematoda</taxon>
        <taxon>Chromadorea</taxon>
        <taxon>Rhabditida</taxon>
        <taxon>Tylenchina</taxon>
        <taxon>Tylenchomorpha</taxon>
        <taxon>Aphelenchoidea</taxon>
        <taxon>Aphelenchoididae</taxon>
        <taxon>Bursaphelenchus</taxon>
    </lineage>
</organism>
<evidence type="ECO:0000313" key="4">
    <source>
        <dbReference type="Proteomes" id="UP000659654"/>
    </source>
</evidence>
<feature type="signal peptide" evidence="1">
    <location>
        <begin position="1"/>
        <end position="19"/>
    </location>
</feature>
<accession>A0A1I7SEM0</accession>
<gene>
    <name evidence="2" type="ORF">BXYJ_LOCUS8199</name>
</gene>
<feature type="chain" id="PRO_5036308782" evidence="1">
    <location>
        <begin position="20"/>
        <end position="126"/>
    </location>
</feature>